<protein>
    <submittedName>
        <fullName evidence="2">Uncharacterized protein</fullName>
    </submittedName>
</protein>
<proteinExistence type="predicted"/>
<keyword evidence="3" id="KW-1185">Reference proteome</keyword>
<gene>
    <name evidence="2" type="ORF">AYBTSS11_LOCUS8547</name>
</gene>
<dbReference type="EMBL" id="OY731400">
    <property type="protein sequence ID" value="CAJ1938384.1"/>
    <property type="molecule type" value="Genomic_DNA"/>
</dbReference>
<evidence type="ECO:0000313" key="3">
    <source>
        <dbReference type="Proteomes" id="UP001189624"/>
    </source>
</evidence>
<evidence type="ECO:0000313" key="2">
    <source>
        <dbReference type="EMBL" id="CAJ1938384.1"/>
    </source>
</evidence>
<dbReference type="AlphaFoldDB" id="A0AA86S1K6"/>
<reference evidence="2" key="1">
    <citation type="submission" date="2023-10" db="EMBL/GenBank/DDBJ databases">
        <authorList>
            <person name="Domelevo Entfellner J.-B."/>
        </authorList>
    </citation>
    <scope>NUCLEOTIDE SEQUENCE</scope>
</reference>
<dbReference type="Gramene" id="rna-AYBTSS11_LOCUS8547">
    <property type="protein sequence ID" value="CAJ1938384.1"/>
    <property type="gene ID" value="gene-AYBTSS11_LOCUS8547"/>
</dbReference>
<accession>A0AA86S1K6</accession>
<sequence length="69" mass="8189">MQGQNSEQRGNKGHGWPETDTEIARSRMTGNYGAQRLQKWEWNKRNRRLGNAKNVARSLYWSENITIRR</sequence>
<name>A0AA86S1K6_9FABA</name>
<evidence type="ECO:0000256" key="1">
    <source>
        <dbReference type="SAM" id="MobiDB-lite"/>
    </source>
</evidence>
<organism evidence="2 3">
    <name type="scientific">Sphenostylis stenocarpa</name>
    <dbReference type="NCBI Taxonomy" id="92480"/>
    <lineage>
        <taxon>Eukaryota</taxon>
        <taxon>Viridiplantae</taxon>
        <taxon>Streptophyta</taxon>
        <taxon>Embryophyta</taxon>
        <taxon>Tracheophyta</taxon>
        <taxon>Spermatophyta</taxon>
        <taxon>Magnoliopsida</taxon>
        <taxon>eudicotyledons</taxon>
        <taxon>Gunneridae</taxon>
        <taxon>Pentapetalae</taxon>
        <taxon>rosids</taxon>
        <taxon>fabids</taxon>
        <taxon>Fabales</taxon>
        <taxon>Fabaceae</taxon>
        <taxon>Papilionoideae</taxon>
        <taxon>50 kb inversion clade</taxon>
        <taxon>NPAAA clade</taxon>
        <taxon>indigoferoid/millettioid clade</taxon>
        <taxon>Phaseoleae</taxon>
        <taxon>Sphenostylis</taxon>
    </lineage>
</organism>
<feature type="region of interest" description="Disordered" evidence="1">
    <location>
        <begin position="1"/>
        <end position="30"/>
    </location>
</feature>
<dbReference type="Proteomes" id="UP001189624">
    <property type="component" value="Chromosome 3"/>
</dbReference>